<dbReference type="EMBL" id="NEXC01000061">
    <property type="protein sequence ID" value="PSN82638.1"/>
    <property type="molecule type" value="Genomic_DNA"/>
</dbReference>
<dbReference type="PANTHER" id="PTHR34068">
    <property type="entry name" value="UPF0145 PROTEIN YBJQ"/>
    <property type="match status" value="1"/>
</dbReference>
<sequence length="113" mass="12317">MLNNEKIIVSTMNYIPGYEVQQVLGIAVGITVRSRGIGGRFLAGLRSIVGGEISEFVENAEKARKTAMERMISHALSMGANAILQVYFDSNELSEFMDEIIAYGTAVKVVSKT</sequence>
<name>A0A2R6A8I2_9ARCH</name>
<gene>
    <name evidence="3" type="ORF">B9Q01_07480</name>
</gene>
<dbReference type="PANTHER" id="PTHR34068:SF2">
    <property type="entry name" value="UPF0145 PROTEIN SCO3412"/>
    <property type="match status" value="1"/>
</dbReference>
<dbReference type="Gene3D" id="3.30.110.70">
    <property type="entry name" value="Hypothetical protein apc22750. Chain B"/>
    <property type="match status" value="1"/>
</dbReference>
<evidence type="ECO:0000313" key="3">
    <source>
        <dbReference type="EMBL" id="PSN82638.1"/>
    </source>
</evidence>
<dbReference type="InterPro" id="IPR002765">
    <property type="entry name" value="UPF0145_YbjQ-like"/>
</dbReference>
<comment type="similarity">
    <text evidence="1 2">Belongs to the UPF0145 family.</text>
</comment>
<reference evidence="3 4" key="1">
    <citation type="submission" date="2017-04" db="EMBL/GenBank/DDBJ databases">
        <title>Novel microbial lineages endemic to geothermal iron-oxide mats fill important gaps in the evolutionary history of Archaea.</title>
        <authorList>
            <person name="Jay Z.J."/>
            <person name="Beam J.P."/>
            <person name="Dlakic M."/>
            <person name="Rusch D.B."/>
            <person name="Kozubal M.A."/>
            <person name="Inskeep W.P."/>
        </authorList>
    </citation>
    <scope>NUCLEOTIDE SEQUENCE [LARGE SCALE GENOMIC DNA]</scope>
    <source>
        <strain evidence="3">OSP_D</strain>
    </source>
</reference>
<comment type="caution">
    <text evidence="3">The sequence shown here is derived from an EMBL/GenBank/DDBJ whole genome shotgun (WGS) entry which is preliminary data.</text>
</comment>
<dbReference type="Pfam" id="PF01906">
    <property type="entry name" value="YbjQ_1"/>
    <property type="match status" value="1"/>
</dbReference>
<accession>A0A2R6A8I2</accession>
<dbReference type="Proteomes" id="UP000240880">
    <property type="component" value="Unassembled WGS sequence"/>
</dbReference>
<dbReference type="HAMAP" id="MF_00338">
    <property type="entry name" value="UPF0145"/>
    <property type="match status" value="1"/>
</dbReference>
<evidence type="ECO:0000256" key="1">
    <source>
        <dbReference type="ARBA" id="ARBA00010751"/>
    </source>
</evidence>
<dbReference type="SUPFAM" id="SSF117782">
    <property type="entry name" value="YbjQ-like"/>
    <property type="match status" value="1"/>
</dbReference>
<protein>
    <recommendedName>
        <fullName evidence="2">UPF0145 protein B9Q01_07480</fullName>
    </recommendedName>
</protein>
<dbReference type="InterPro" id="IPR035439">
    <property type="entry name" value="UPF0145_dom_sf"/>
</dbReference>
<evidence type="ECO:0000313" key="4">
    <source>
        <dbReference type="Proteomes" id="UP000240880"/>
    </source>
</evidence>
<organism evidence="3 4">
    <name type="scientific">Candidatus Marsarchaeota G1 archaeon OSP_D</name>
    <dbReference type="NCBI Taxonomy" id="1978155"/>
    <lineage>
        <taxon>Archaea</taxon>
        <taxon>Candidatus Marsarchaeota</taxon>
        <taxon>Candidatus Marsarchaeota group 1</taxon>
    </lineage>
</organism>
<evidence type="ECO:0000256" key="2">
    <source>
        <dbReference type="HAMAP-Rule" id="MF_00338"/>
    </source>
</evidence>
<proteinExistence type="inferred from homology"/>
<dbReference type="AlphaFoldDB" id="A0A2R6A8I2"/>